<proteinExistence type="predicted"/>
<dbReference type="Proteomes" id="UP000324832">
    <property type="component" value="Unassembled WGS sequence"/>
</dbReference>
<gene>
    <name evidence="1" type="ORF">LSINAPIS_LOCUS9546</name>
</gene>
<sequence length="174" mass="18609">VDTKWATNYTCTVRNAAGGDTVTHSVRLLRVPAAPAPRLARAAPHRLHLAWEPPPPADPPLLEAKAASGKECIWSNSTSLRVSLLAWGGRCPVESWMVAYREAITNLQPATWYDIRLQARSVAGDTAAIYRAATRNLYGERIGEPTELPSEIQNGDVGTGVALGTAGWRAVAGG</sequence>
<organism evidence="1 2">
    <name type="scientific">Leptidea sinapis</name>
    <dbReference type="NCBI Taxonomy" id="189913"/>
    <lineage>
        <taxon>Eukaryota</taxon>
        <taxon>Metazoa</taxon>
        <taxon>Ecdysozoa</taxon>
        <taxon>Arthropoda</taxon>
        <taxon>Hexapoda</taxon>
        <taxon>Insecta</taxon>
        <taxon>Pterygota</taxon>
        <taxon>Neoptera</taxon>
        <taxon>Endopterygota</taxon>
        <taxon>Lepidoptera</taxon>
        <taxon>Glossata</taxon>
        <taxon>Ditrysia</taxon>
        <taxon>Papilionoidea</taxon>
        <taxon>Pieridae</taxon>
        <taxon>Dismorphiinae</taxon>
        <taxon>Leptidea</taxon>
    </lineage>
</organism>
<evidence type="ECO:0000313" key="2">
    <source>
        <dbReference type="Proteomes" id="UP000324832"/>
    </source>
</evidence>
<feature type="non-terminal residue" evidence="1">
    <location>
        <position position="1"/>
    </location>
</feature>
<dbReference type="Gene3D" id="2.60.40.10">
    <property type="entry name" value="Immunoglobulins"/>
    <property type="match status" value="1"/>
</dbReference>
<dbReference type="InterPro" id="IPR013783">
    <property type="entry name" value="Ig-like_fold"/>
</dbReference>
<dbReference type="InterPro" id="IPR036116">
    <property type="entry name" value="FN3_sf"/>
</dbReference>
<keyword evidence="2" id="KW-1185">Reference proteome</keyword>
<dbReference type="EMBL" id="FZQP02003568">
    <property type="protein sequence ID" value="VVC98467.1"/>
    <property type="molecule type" value="Genomic_DNA"/>
</dbReference>
<name>A0A5E4QLD8_9NEOP</name>
<dbReference type="SUPFAM" id="SSF49265">
    <property type="entry name" value="Fibronectin type III"/>
    <property type="match status" value="1"/>
</dbReference>
<evidence type="ECO:0000313" key="1">
    <source>
        <dbReference type="EMBL" id="VVC98467.1"/>
    </source>
</evidence>
<accession>A0A5E4QLD8</accession>
<protein>
    <recommendedName>
        <fullName evidence="3">Fibronectin type-III domain-containing protein</fullName>
    </recommendedName>
</protein>
<dbReference type="AlphaFoldDB" id="A0A5E4QLD8"/>
<evidence type="ECO:0008006" key="3">
    <source>
        <dbReference type="Google" id="ProtNLM"/>
    </source>
</evidence>
<feature type="non-terminal residue" evidence="1">
    <location>
        <position position="174"/>
    </location>
</feature>
<reference evidence="1 2" key="1">
    <citation type="submission" date="2017-07" db="EMBL/GenBank/DDBJ databases">
        <authorList>
            <person name="Talla V."/>
            <person name="Backstrom N."/>
        </authorList>
    </citation>
    <scope>NUCLEOTIDE SEQUENCE [LARGE SCALE GENOMIC DNA]</scope>
</reference>